<dbReference type="Proteomes" id="UP000032000">
    <property type="component" value="Segment"/>
</dbReference>
<dbReference type="GeneID" id="23680950"/>
<organism evidence="3 4">
    <name type="scientific">Salmonella phage STP4-a</name>
    <dbReference type="NCBI Taxonomy" id="1445860"/>
    <lineage>
        <taxon>Viruses</taxon>
        <taxon>Duplodnaviria</taxon>
        <taxon>Heunggongvirae</taxon>
        <taxon>Uroviricota</taxon>
        <taxon>Caudoviricetes</taxon>
        <taxon>Pantevenvirales</taxon>
        <taxon>Straboviridae</taxon>
        <taxon>Tevenvirinae</taxon>
        <taxon>Gelderlandvirus</taxon>
        <taxon>Gelderlandvirus stp4a</taxon>
    </lineage>
</organism>
<evidence type="ECO:0000313" key="3">
    <source>
        <dbReference type="EMBL" id="AHJ86787.1"/>
    </source>
</evidence>
<dbReference type="HAMAP" id="MF_04139">
    <property type="entry name" value="ALT_T4"/>
    <property type="match status" value="1"/>
</dbReference>
<sequence length="704" mass="79290">MFMLELNEVFDEDKLDLPVTNLYPKTKIPQIFAIGEIDQGTTPAFRMCTYTSGGDTNKNIKPGDKMAHVVMLSLSEKGSLVKMKNLGPDPIGTISTVFNIVYSSMRQYKIDAVLFRITKSKIGGQARQLQIIMDRLVRSRTGGKYVILKELWDYDKKYAYILIHRKNIDLSTVPGVPEISTDEFKKVDTAVGEVYVDVKTGNQVSKNTAIASSIAKENDTRSVQSVISRAKISRRQVAMSQSLETERFEGPDFERYEATAAEFSKPATAKIIPESKEILNAISSKASKAVSALTASGEIVYHVSKIVGKTFTDFEREEKNVQKELLKRIGDDNLTSVKSMQAFVQTMLDRLEENKHNFIEAQIKSAPYGMSALEKQEHAERAWNMQRVKLIKELLQGYAKTVSRNIRDITMYRTPKQYTKEERQGIKEYVGSAYSDINNMLLGRYTIDNYDTLTEKEVKKAISSLDKAFLRGDRLPEGITIWRSQTIRKPIYEALVKNRVFYFRNYVSTSLAPIIFGGWKGNQGVAFTSDATRNVLNIDGGIEDVKLDDYESKMDPVKQERIKVNVGWAIDGAHKVNVIYPGDLSNMTSEMEIILPRGTMVQINKITDASYNDGMEYSNQKFIQAEIMTSEQLSECTVVYDGDHLMETGEVIEYSDDTERGSLGAGLIDFGNFVKSAKISEETSVLSLLASFIDLDDTPNRFVD</sequence>
<dbReference type="GO" id="GO:0046782">
    <property type="term" value="P:regulation of viral transcription"/>
    <property type="evidence" value="ECO:0007669"/>
    <property type="project" value="UniProtKB-UniRule"/>
</dbReference>
<keyword evidence="1" id="KW-0946">Virion</keyword>
<comment type="caution">
    <text evidence="1">Lacks conserved residue(s) required for the propagation of feature annotation.</text>
</comment>
<dbReference type="GO" id="GO:0106274">
    <property type="term" value="F:NAD+-protein-arginine ADP-ribosyltransferase activity"/>
    <property type="evidence" value="ECO:0007669"/>
    <property type="project" value="UniProtKB-UniRule"/>
</dbReference>
<reference evidence="3" key="1">
    <citation type="submission" date="2015-06" db="EMBL/GenBank/DDBJ databases">
        <title>Genomic characterization of STP4-a, a novel T4 virulent phage infecting Salmonella.</title>
        <authorList>
            <person name="Li M."/>
            <person name="Wang J."/>
            <person name="Lin H."/>
            <person name="Han F."/>
        </authorList>
    </citation>
    <scope>NUCLEOTIDE SEQUENCE [LARGE SCALE GENOMIC DNA]</scope>
</reference>
<dbReference type="Pfam" id="PF03496">
    <property type="entry name" value="ADPrib_exo_Tox"/>
    <property type="match status" value="1"/>
</dbReference>
<accession>A0A0B4L945</accession>
<proteinExistence type="inferred from homology"/>
<keyword evidence="1" id="KW-0548">Nucleotidyltransferase</keyword>
<dbReference type="InterPro" id="IPR003540">
    <property type="entry name" value="ADP-ribosyltransferase"/>
</dbReference>
<keyword evidence="1" id="KW-0808">Transferase</keyword>
<dbReference type="Gene3D" id="3.90.176.10">
    <property type="entry name" value="Toxin ADP-ribosyltransferase, Chain A, domain 1"/>
    <property type="match status" value="1"/>
</dbReference>
<feature type="chain" id="PRO_5042301418" description="NAD(+)--arginine ADP-ribosyltransferase" evidence="1">
    <location>
        <begin position="1"/>
        <end position="704"/>
    </location>
</feature>
<keyword evidence="1" id="KW-0328">Glycosyltransferase</keyword>
<feature type="site" description="Cleavage" evidence="1">
    <location>
        <begin position="8"/>
        <end position="9"/>
    </location>
</feature>
<comment type="catalytic activity">
    <reaction evidence="1">
        <text>L-arginyl-[protein] + NAD(+) = N(omega)-(ADP-D-ribosyl)-L-arginyl-[protein] + nicotinamide + H(+)</text>
        <dbReference type="Rhea" id="RHEA:19149"/>
        <dbReference type="Rhea" id="RHEA-COMP:10532"/>
        <dbReference type="Rhea" id="RHEA-COMP:15087"/>
        <dbReference type="ChEBI" id="CHEBI:15378"/>
        <dbReference type="ChEBI" id="CHEBI:17154"/>
        <dbReference type="ChEBI" id="CHEBI:29965"/>
        <dbReference type="ChEBI" id="CHEBI:57540"/>
        <dbReference type="ChEBI" id="CHEBI:142554"/>
        <dbReference type="EC" id="2.4.2.31"/>
    </reaction>
</comment>
<evidence type="ECO:0000259" key="2">
    <source>
        <dbReference type="Pfam" id="PF03496"/>
    </source>
</evidence>
<dbReference type="EC" id="2.4.2.31" evidence="1"/>
<comment type="similarity">
    <text evidence="1">Belongs to the Tevenvirinae NAD(+)--arginine ADP-ribosyltransferase family.</text>
</comment>
<comment type="function">
    <text evidence="1">ADP-ribosyltransferase that efficiently ADP-ribosylates one of the two alpha subunits of host RNA polymerase RPOA on an arginine located in the C-terminal region. ADP-ribosylation of RPOA alpha subunit enhances the transcription of viral early genes. Also ribosylates RPOA subunits beta, beta' and sigma 70 and performs an autoribosylation reaction.</text>
</comment>
<gene>
    <name evidence="3" type="ORF">STP4a_190</name>
</gene>
<comment type="subcellular location">
    <subcellularLocation>
        <location evidence="1">Virion</location>
    </subcellularLocation>
    <text evidence="1">About 25-50 copies per virion. This protein is injected into the bacterial cell along with the viral DNA.</text>
</comment>
<keyword evidence="1" id="KW-0520">NAD</keyword>
<dbReference type="RefSeq" id="YP_009126140.1">
    <property type="nucleotide sequence ID" value="NC_026607.2"/>
</dbReference>
<keyword evidence="4" id="KW-1185">Reference proteome</keyword>
<dbReference type="GO" id="GO:0044423">
    <property type="term" value="C:virion component"/>
    <property type="evidence" value="ECO:0007669"/>
    <property type="project" value="UniProtKB-UniRule"/>
</dbReference>
<feature type="domain" description="ADP ribosyltransferase" evidence="2">
    <location>
        <begin position="381"/>
        <end position="627"/>
    </location>
</feature>
<dbReference type="InterPro" id="IPR016225">
    <property type="entry name" value="Phage_T4_Alt-like"/>
</dbReference>
<dbReference type="GO" id="GO:0016779">
    <property type="term" value="F:nucleotidyltransferase activity"/>
    <property type="evidence" value="ECO:0007669"/>
    <property type="project" value="UniProtKB-KW"/>
</dbReference>
<feature type="active site" evidence="1">
    <location>
        <position position="592"/>
    </location>
</feature>
<dbReference type="EMBL" id="KJ000058">
    <property type="protein sequence ID" value="AHJ86787.1"/>
    <property type="molecule type" value="Genomic_DNA"/>
</dbReference>
<dbReference type="PIRSF" id="PIRSF000491">
    <property type="entry name" value="Alt_phage"/>
    <property type="match status" value="1"/>
</dbReference>
<evidence type="ECO:0000313" key="4">
    <source>
        <dbReference type="Proteomes" id="UP000032000"/>
    </source>
</evidence>
<dbReference type="GO" id="GO:0005576">
    <property type="term" value="C:extracellular region"/>
    <property type="evidence" value="ECO:0007669"/>
    <property type="project" value="InterPro"/>
</dbReference>
<dbReference type="PROSITE" id="PS51996">
    <property type="entry name" value="TR_MART"/>
    <property type="match status" value="1"/>
</dbReference>
<evidence type="ECO:0000256" key="1">
    <source>
        <dbReference type="HAMAP-Rule" id="MF_04139"/>
    </source>
</evidence>
<dbReference type="KEGG" id="vg:23680950"/>
<dbReference type="SUPFAM" id="SSF56399">
    <property type="entry name" value="ADP-ribosylation"/>
    <property type="match status" value="1"/>
</dbReference>
<name>A0A0B4L945_9CAUD</name>
<protein>
    <recommendedName>
        <fullName evidence="1">NAD(+)--arginine ADP-ribosyltransferase</fullName>
        <ecNumber evidence="1">2.4.2.31</ecNumber>
    </recommendedName>
</protein>